<reference evidence="1" key="1">
    <citation type="journal article" date="2012" name="PLoS ONE">
        <title>Gene sets for utilization of primary and secondary nutrition supplies in the distal gut of endangered iberian lynx.</title>
        <authorList>
            <person name="Alcaide M."/>
            <person name="Messina E."/>
            <person name="Richter M."/>
            <person name="Bargiela R."/>
            <person name="Peplies J."/>
            <person name="Huws S.A."/>
            <person name="Newbold C.J."/>
            <person name="Golyshin P.N."/>
            <person name="Simon M.A."/>
            <person name="Lopez G."/>
            <person name="Yakimov M.M."/>
            <person name="Ferrer M."/>
        </authorList>
    </citation>
    <scope>NUCLEOTIDE SEQUENCE</scope>
</reference>
<evidence type="ECO:0000313" key="1">
    <source>
        <dbReference type="EMBL" id="EJW91628.1"/>
    </source>
</evidence>
<dbReference type="AlphaFoldDB" id="J9FB19"/>
<gene>
    <name evidence="1" type="ORF">EVA_20264</name>
</gene>
<accession>J9FB19</accession>
<sequence length="53" mass="5879">MTSDEPDIELFANGFGISLEEGNLWIISACPTFLDIYNICLRDAHFLSDISLG</sequence>
<name>J9FB19_9ZZZZ</name>
<protein>
    <submittedName>
        <fullName evidence="1">Uncharacterized protein</fullName>
    </submittedName>
</protein>
<dbReference type="EMBL" id="AMCI01008050">
    <property type="protein sequence ID" value="EJW91628.1"/>
    <property type="molecule type" value="Genomic_DNA"/>
</dbReference>
<comment type="caution">
    <text evidence="1">The sequence shown here is derived from an EMBL/GenBank/DDBJ whole genome shotgun (WGS) entry which is preliminary data.</text>
</comment>
<organism evidence="1">
    <name type="scientific">gut metagenome</name>
    <dbReference type="NCBI Taxonomy" id="749906"/>
    <lineage>
        <taxon>unclassified sequences</taxon>
        <taxon>metagenomes</taxon>
        <taxon>organismal metagenomes</taxon>
    </lineage>
</organism>
<proteinExistence type="predicted"/>